<proteinExistence type="predicted"/>
<feature type="chain" id="PRO_5041350390" evidence="1">
    <location>
        <begin position="27"/>
        <end position="560"/>
    </location>
</feature>
<dbReference type="GO" id="GO:0016810">
    <property type="term" value="F:hydrolase activity, acting on carbon-nitrogen (but not peptide) bonds"/>
    <property type="evidence" value="ECO:0007669"/>
    <property type="project" value="InterPro"/>
</dbReference>
<feature type="domain" description="Amidohydrolase 3" evidence="2">
    <location>
        <begin position="76"/>
        <end position="556"/>
    </location>
</feature>
<dbReference type="Gene3D" id="3.20.20.140">
    <property type="entry name" value="Metal-dependent hydrolases"/>
    <property type="match status" value="1"/>
</dbReference>
<reference evidence="3" key="2">
    <citation type="submission" date="2023-01" db="EMBL/GenBank/DDBJ databases">
        <title>Draft genome sequence of Agaribacter marinus strain NBRC 110023.</title>
        <authorList>
            <person name="Sun Q."/>
            <person name="Mori K."/>
        </authorList>
    </citation>
    <scope>NUCLEOTIDE SEQUENCE</scope>
    <source>
        <strain evidence="3">NBRC 110023</strain>
    </source>
</reference>
<dbReference type="InterPro" id="IPR032466">
    <property type="entry name" value="Metal_Hydrolase"/>
</dbReference>
<dbReference type="CDD" id="cd01300">
    <property type="entry name" value="YtcJ_like"/>
    <property type="match status" value="1"/>
</dbReference>
<gene>
    <name evidence="3" type="ORF">GCM10007852_33740</name>
</gene>
<dbReference type="EMBL" id="BSOT01000010">
    <property type="protein sequence ID" value="GLR72466.1"/>
    <property type="molecule type" value="Genomic_DNA"/>
</dbReference>
<evidence type="ECO:0000259" key="2">
    <source>
        <dbReference type="Pfam" id="PF07969"/>
    </source>
</evidence>
<sequence length="560" mass="61946">MKFFRLKRFLTISTLLFCVLTSQTFANVTHFTNANGYTLRTNTEDKYALIRFSEMLIKNDKVVSIGNGLNAPEGAKVIDVKQRTLLPGIIDAHGHLLGLGENLTQANLREASSEMDAVKLVKDFIGSVSIGDGWIIGRGWNQENWHNKQFPSKDSLDKAFPNQAVWLTRVDGHAAWANSKALKIAGITELTVSPEGGDIIHGKDGKPTGILIDNAMALVEHFIPKLDNKQLHLQLNTAFDHLLSLGITSMHDAGVSEQVRDFYVEQSTDTALRVRIYAMLAATDPALDKMLSEGYISDKQDFLSIRSVKAYGDGALGSRGAALLAPYKDAPENSGLLVTKQAQLPGLFEQVISQDFQLNFHAIGDRANRLALIHFGEAFKQYPNNPMRHRIEHAQVIALDDIPKFKSLNVIPSMQPTHATSDKNMAEDRLGKQRLKGAYAWRTLLDQGSRIAFGSDFPVEKANPFHGLHAAVTRQDANNDPKGGWIPEESVSITEAFASFTIDAAYAAFQEDILGTLDTNKKADFIIVDRDIFSVPAAEIRETRVLQTWVNGKLAYSFEE</sequence>
<dbReference type="Gene3D" id="2.30.40.10">
    <property type="entry name" value="Urease, subunit C, domain 1"/>
    <property type="match status" value="1"/>
</dbReference>
<comment type="caution">
    <text evidence="3">The sequence shown here is derived from an EMBL/GenBank/DDBJ whole genome shotgun (WGS) entry which is preliminary data.</text>
</comment>
<dbReference type="Pfam" id="PF07969">
    <property type="entry name" value="Amidohydro_3"/>
    <property type="match status" value="1"/>
</dbReference>
<evidence type="ECO:0000256" key="1">
    <source>
        <dbReference type="SAM" id="SignalP"/>
    </source>
</evidence>
<dbReference type="PANTHER" id="PTHR22642">
    <property type="entry name" value="IMIDAZOLONEPROPIONASE"/>
    <property type="match status" value="1"/>
</dbReference>
<dbReference type="Proteomes" id="UP001156601">
    <property type="component" value="Unassembled WGS sequence"/>
</dbReference>
<dbReference type="RefSeq" id="WP_284218882.1">
    <property type="nucleotide sequence ID" value="NZ_BSOT01000010.1"/>
</dbReference>
<keyword evidence="4" id="KW-1185">Reference proteome</keyword>
<keyword evidence="1" id="KW-0732">Signal</keyword>
<dbReference type="InterPro" id="IPR011059">
    <property type="entry name" value="Metal-dep_hydrolase_composite"/>
</dbReference>
<accession>A0AA37WIX3</accession>
<dbReference type="InterPro" id="IPR013108">
    <property type="entry name" value="Amidohydro_3"/>
</dbReference>
<dbReference type="InterPro" id="IPR033932">
    <property type="entry name" value="YtcJ-like"/>
</dbReference>
<feature type="signal peptide" evidence="1">
    <location>
        <begin position="1"/>
        <end position="26"/>
    </location>
</feature>
<dbReference type="Gene3D" id="3.10.310.70">
    <property type="match status" value="1"/>
</dbReference>
<reference evidence="3" key="1">
    <citation type="journal article" date="2014" name="Int. J. Syst. Evol. Microbiol.">
        <title>Complete genome sequence of Corynebacterium casei LMG S-19264T (=DSM 44701T), isolated from a smear-ripened cheese.</title>
        <authorList>
            <consortium name="US DOE Joint Genome Institute (JGI-PGF)"/>
            <person name="Walter F."/>
            <person name="Albersmeier A."/>
            <person name="Kalinowski J."/>
            <person name="Ruckert C."/>
        </authorList>
    </citation>
    <scope>NUCLEOTIDE SEQUENCE</scope>
    <source>
        <strain evidence="3">NBRC 110023</strain>
    </source>
</reference>
<name>A0AA37WIX3_9ALTE</name>
<evidence type="ECO:0000313" key="3">
    <source>
        <dbReference type="EMBL" id="GLR72466.1"/>
    </source>
</evidence>
<dbReference type="SUPFAM" id="SSF51338">
    <property type="entry name" value="Composite domain of metallo-dependent hydrolases"/>
    <property type="match status" value="1"/>
</dbReference>
<protein>
    <submittedName>
        <fullName evidence="3">Amidohydrolase</fullName>
    </submittedName>
</protein>
<dbReference type="AlphaFoldDB" id="A0AA37WIX3"/>
<dbReference type="PANTHER" id="PTHR22642:SF2">
    <property type="entry name" value="PROTEIN LONG AFTER FAR-RED 3"/>
    <property type="match status" value="1"/>
</dbReference>
<dbReference type="SUPFAM" id="SSF51556">
    <property type="entry name" value="Metallo-dependent hydrolases"/>
    <property type="match status" value="1"/>
</dbReference>
<organism evidence="3 4">
    <name type="scientific">Agaribacter marinus</name>
    <dbReference type="NCBI Taxonomy" id="1431249"/>
    <lineage>
        <taxon>Bacteria</taxon>
        <taxon>Pseudomonadati</taxon>
        <taxon>Pseudomonadota</taxon>
        <taxon>Gammaproteobacteria</taxon>
        <taxon>Alteromonadales</taxon>
        <taxon>Alteromonadaceae</taxon>
        <taxon>Agaribacter</taxon>
    </lineage>
</organism>
<evidence type="ECO:0000313" key="4">
    <source>
        <dbReference type="Proteomes" id="UP001156601"/>
    </source>
</evidence>